<evidence type="ECO:0000256" key="7">
    <source>
        <dbReference type="ARBA" id="ARBA00022989"/>
    </source>
</evidence>
<dbReference type="GO" id="GO:0046740">
    <property type="term" value="P:transport of virus in host, cell to cell"/>
    <property type="evidence" value="ECO:0007669"/>
    <property type="project" value="UniProtKB-KW"/>
</dbReference>
<dbReference type="Pfam" id="PF02495">
    <property type="entry name" value="TGBp3"/>
    <property type="match status" value="1"/>
</dbReference>
<evidence type="ECO:0000256" key="3">
    <source>
        <dbReference type="ARBA" id="ARBA00013812"/>
    </source>
</evidence>
<evidence type="ECO:0000256" key="2">
    <source>
        <dbReference type="ARBA" id="ARBA00010355"/>
    </source>
</evidence>
<feature type="transmembrane region" description="Helical" evidence="13">
    <location>
        <begin position="6"/>
        <end position="21"/>
    </location>
</feature>
<evidence type="ECO:0000256" key="5">
    <source>
        <dbReference type="ARBA" id="ARBA00022692"/>
    </source>
</evidence>
<evidence type="ECO:0000256" key="6">
    <source>
        <dbReference type="ARBA" id="ARBA00022870"/>
    </source>
</evidence>
<evidence type="ECO:0000256" key="10">
    <source>
        <dbReference type="ARBA" id="ARBA00023184"/>
    </source>
</evidence>
<evidence type="ECO:0000256" key="1">
    <source>
        <dbReference type="ARBA" id="ARBA00004625"/>
    </source>
</evidence>
<keyword evidence="9 13" id="KW-0472">Membrane</keyword>
<organism evidence="14 15">
    <name type="scientific">Sugarcane striate mosaic-associated virus</name>
    <dbReference type="NCBI Taxonomy" id="167927"/>
    <lineage>
        <taxon>Viruses</taxon>
        <taxon>Riboviria</taxon>
        <taxon>Orthornavirae</taxon>
        <taxon>Kitrinoviricota</taxon>
        <taxon>Alsuviricetes</taxon>
        <taxon>Tymovirales</taxon>
        <taxon>Betaflexiviridae</taxon>
        <taxon>Quinvirinae</taxon>
        <taxon>Sustrivirus</taxon>
        <taxon>Sustrivirus sacchari</taxon>
        <taxon>Sustrivirus SCSMaV</taxon>
    </lineage>
</organism>
<name>Q91BP4_9VIRU</name>
<evidence type="ECO:0000256" key="4">
    <source>
        <dbReference type="ARBA" id="ARBA00022448"/>
    </source>
</evidence>
<dbReference type="KEGG" id="vg:944487"/>
<comment type="similarity">
    <text evidence="2">Belongs to the Tymovirales TGBp3 protein family.</text>
</comment>
<evidence type="ECO:0000313" key="15">
    <source>
        <dbReference type="Proteomes" id="UP000204106"/>
    </source>
</evidence>
<comment type="subcellular location">
    <subcellularLocation>
        <location evidence="1">Host endoplasmic reticulum membrane</location>
    </subcellularLocation>
</comment>
<sequence length="67" mass="7833">MQALEIYILVVFLLLIASLLFKQESQQCIIHIDGTKAFITGCTDQKWLDTAIKHLRPDNQRSGWFRR</sequence>
<keyword evidence="8" id="KW-0916">Viral movement protein</keyword>
<keyword evidence="10" id="KW-1038">Host endoplasmic reticulum</keyword>
<dbReference type="RefSeq" id="NP_624316.1">
    <property type="nucleotide sequence ID" value="NC_003870.1"/>
</dbReference>
<evidence type="ECO:0000256" key="13">
    <source>
        <dbReference type="SAM" id="Phobius"/>
    </source>
</evidence>
<evidence type="ECO:0000256" key="8">
    <source>
        <dbReference type="ARBA" id="ARBA00023031"/>
    </source>
</evidence>
<dbReference type="GeneID" id="944487"/>
<dbReference type="EMBL" id="AF315308">
    <property type="protein sequence ID" value="AAL05447.1"/>
    <property type="molecule type" value="Genomic_RNA"/>
</dbReference>
<evidence type="ECO:0000256" key="9">
    <source>
        <dbReference type="ARBA" id="ARBA00023136"/>
    </source>
</evidence>
<keyword evidence="6" id="KW-1043">Host membrane</keyword>
<proteinExistence type="inferred from homology"/>
<keyword evidence="7 13" id="KW-1133">Transmembrane helix</keyword>
<evidence type="ECO:0000256" key="11">
    <source>
        <dbReference type="ARBA" id="ARBA00025270"/>
    </source>
</evidence>
<evidence type="ECO:0000313" key="14">
    <source>
        <dbReference type="EMBL" id="AAL05447.1"/>
    </source>
</evidence>
<evidence type="ECO:0000256" key="12">
    <source>
        <dbReference type="ARBA" id="ARBA00033148"/>
    </source>
</evidence>
<keyword evidence="15" id="KW-1185">Reference proteome</keyword>
<reference evidence="14 15" key="1">
    <citation type="journal article" date="2001" name="Arch. Virol.">
        <title>The genome organisation and taxonomy of Sugarcane striate mosaic associated virus.</title>
        <authorList>
            <person name="Thompson N."/>
            <person name="Randles J.W."/>
        </authorList>
    </citation>
    <scope>NUCLEOTIDE SEQUENCE [LARGE SCALE GENOMIC DNA]</scope>
</reference>
<dbReference type="GO" id="GO:0044167">
    <property type="term" value="C:host cell endoplasmic reticulum membrane"/>
    <property type="evidence" value="ECO:0007669"/>
    <property type="project" value="UniProtKB-SubCell"/>
</dbReference>
<dbReference type="InterPro" id="IPR003411">
    <property type="entry name" value="TGBp3"/>
</dbReference>
<comment type="function">
    <text evidence="11">Plays a role in viral cell-to-cell propagation, by facilitating genome transport to neighboring plant cells through plasmosdesmata. May induce the formation of granular vesicles derived from the Endoplasmic reticulum, which align on actin filaments.</text>
</comment>
<protein>
    <recommendedName>
        <fullName evidence="3">Movement protein TGBp3</fullName>
    </recommendedName>
    <alternativeName>
        <fullName evidence="12">Triple gene block 3 protein</fullName>
    </alternativeName>
</protein>
<keyword evidence="5 13" id="KW-0812">Transmembrane</keyword>
<dbReference type="Proteomes" id="UP000204106">
    <property type="component" value="Segment"/>
</dbReference>
<accession>Q91BP4</accession>
<keyword evidence="4" id="KW-0813">Transport</keyword>